<protein>
    <submittedName>
        <fullName evidence="2">DUF368 domain-containing protein</fullName>
    </submittedName>
</protein>
<dbReference type="PANTHER" id="PTHR37308:SF1">
    <property type="entry name" value="POLYPRENYL-PHOSPHATE TRANSPORTER"/>
    <property type="match status" value="1"/>
</dbReference>
<sequence length="311" mass="31542">MLLDAGRGALIGTVEIIPGVSGGTVALIVGVYETLIASAGSLARGVATALADGVRGRGFARAGAHFAAVRWAVVLPVGVGMIIAVLVASAVLAPVIEAEPVASRALFAGLIIASLIVPIRMVGGRWRAREYGVAVLGAIAGFALTSLPHVDPLEPPLPVVALAAAFAVCALVVPGVSGSFLLLAVGMYAPTLAAVNERDLVYLGVFVLGAMIGLGLFVSVLQWLLEHRRRVMLATMTGLMIGSLRALWPWQDESGLQAPGGDLVPVVLLVLLGITAVGGVLLVEAAVLRRAAARLEAGGAASPDPRSDAAA</sequence>
<evidence type="ECO:0000313" key="3">
    <source>
        <dbReference type="Proteomes" id="UP000327039"/>
    </source>
</evidence>
<keyword evidence="1" id="KW-0472">Membrane</keyword>
<keyword evidence="1" id="KW-0812">Transmembrane</keyword>
<keyword evidence="3" id="KW-1185">Reference proteome</keyword>
<name>A0A5J5IV30_9MICO</name>
<feature type="transmembrane region" description="Helical" evidence="1">
    <location>
        <begin position="71"/>
        <end position="95"/>
    </location>
</feature>
<dbReference type="InterPro" id="IPR007163">
    <property type="entry name" value="VCA0040-like"/>
</dbReference>
<comment type="caution">
    <text evidence="2">The sequence shown here is derived from an EMBL/GenBank/DDBJ whole genome shotgun (WGS) entry which is preliminary data.</text>
</comment>
<dbReference type="EMBL" id="VYRZ01000001">
    <property type="protein sequence ID" value="KAA9090064.1"/>
    <property type="molecule type" value="Genomic_DNA"/>
</dbReference>
<proteinExistence type="predicted"/>
<keyword evidence="1" id="KW-1133">Transmembrane helix</keyword>
<feature type="transmembrane region" description="Helical" evidence="1">
    <location>
        <begin position="201"/>
        <end position="224"/>
    </location>
</feature>
<dbReference type="AlphaFoldDB" id="A0A5J5IV30"/>
<feature type="transmembrane region" description="Helical" evidence="1">
    <location>
        <begin position="131"/>
        <end position="150"/>
    </location>
</feature>
<organism evidence="2 3">
    <name type="scientific">Microbacterium radiodurans</name>
    <dbReference type="NCBI Taxonomy" id="661398"/>
    <lineage>
        <taxon>Bacteria</taxon>
        <taxon>Bacillati</taxon>
        <taxon>Actinomycetota</taxon>
        <taxon>Actinomycetes</taxon>
        <taxon>Micrococcales</taxon>
        <taxon>Microbacteriaceae</taxon>
        <taxon>Microbacterium</taxon>
    </lineage>
</organism>
<feature type="transmembrane region" description="Helical" evidence="1">
    <location>
        <begin position="156"/>
        <end position="173"/>
    </location>
</feature>
<feature type="transmembrane region" description="Helical" evidence="1">
    <location>
        <begin position="101"/>
        <end position="119"/>
    </location>
</feature>
<dbReference type="PANTHER" id="PTHR37308">
    <property type="entry name" value="INTEGRAL MEMBRANE PROTEIN"/>
    <property type="match status" value="1"/>
</dbReference>
<feature type="transmembrane region" description="Helical" evidence="1">
    <location>
        <begin position="263"/>
        <end position="287"/>
    </location>
</feature>
<gene>
    <name evidence="2" type="ORF">F6B42_05250</name>
</gene>
<dbReference type="Pfam" id="PF04018">
    <property type="entry name" value="VCA0040-like"/>
    <property type="match status" value="1"/>
</dbReference>
<reference evidence="3" key="1">
    <citation type="submission" date="2019-09" db="EMBL/GenBank/DDBJ databases">
        <title>Mumia zhuanghuii sp. nov. isolated from the intestinal contents of plateau pika (Ochotona curzoniae) in the Qinghai-Tibet plateau of China.</title>
        <authorList>
            <person name="Tian Z."/>
        </authorList>
    </citation>
    <scope>NUCLEOTIDE SEQUENCE [LARGE SCALE GENOMIC DNA]</scope>
    <source>
        <strain evidence="3">DSM 25564</strain>
    </source>
</reference>
<evidence type="ECO:0000313" key="2">
    <source>
        <dbReference type="EMBL" id="KAA9090064.1"/>
    </source>
</evidence>
<evidence type="ECO:0000256" key="1">
    <source>
        <dbReference type="SAM" id="Phobius"/>
    </source>
</evidence>
<dbReference type="Proteomes" id="UP000327039">
    <property type="component" value="Unassembled WGS sequence"/>
</dbReference>
<dbReference type="OrthoDB" id="9793746at2"/>
<accession>A0A5J5IV30</accession>